<dbReference type="Gene3D" id="3.60.40.10">
    <property type="entry name" value="PPM-type phosphatase domain"/>
    <property type="match status" value="1"/>
</dbReference>
<evidence type="ECO:0000313" key="2">
    <source>
        <dbReference type="EMBL" id="GAF27248.1"/>
    </source>
</evidence>
<dbReference type="SMART" id="SM00331">
    <property type="entry name" value="PP2C_SIG"/>
    <property type="match status" value="1"/>
</dbReference>
<dbReference type="Proteomes" id="UP000063718">
    <property type="component" value="Unassembled WGS sequence"/>
</dbReference>
<dbReference type="InterPro" id="IPR039248">
    <property type="entry name" value="Ptase_RsbX"/>
</dbReference>
<reference evidence="2" key="1">
    <citation type="journal article" date="2014" name="Gene">
        <title>Genome-guided analysis of transformation efficiency and carbon dioxide assimilation by Moorella thermoacetica Y72.</title>
        <authorList>
            <person name="Tsukahara K."/>
            <person name="Kita A."/>
            <person name="Nakashimada Y."/>
            <person name="Hoshino T."/>
            <person name="Murakami K."/>
        </authorList>
    </citation>
    <scope>NUCLEOTIDE SEQUENCE [LARGE SCALE GENOMIC DNA]</scope>
    <source>
        <strain evidence="2">Y72</strain>
    </source>
</reference>
<dbReference type="PANTHER" id="PTHR35801:SF1">
    <property type="entry name" value="PHOSPHOSERINE PHOSPHATASE RSBX"/>
    <property type="match status" value="1"/>
</dbReference>
<evidence type="ECO:0000259" key="1">
    <source>
        <dbReference type="PROSITE" id="PS51746"/>
    </source>
</evidence>
<dbReference type="RefSeq" id="WP_025774991.1">
    <property type="nucleotide sequence ID" value="NZ_DF238840.1"/>
</dbReference>
<protein>
    <submittedName>
        <fullName evidence="2">Serine/threonine protein phosphatase</fullName>
    </submittedName>
</protein>
<dbReference type="AlphaFoldDB" id="A0A0S6UIH3"/>
<sequence>MEKLEVGVYTRAREGEIACGDACLVKRVEGVIFLAVGDGIGHGPEAARAAEIAIASMESSMNTGLVNIFQLCHRELRGTRGAVAALCRVDRRQGLWQAAIVGNIHVKILSAKGIITPLATPGILGYNYPHQLLIAKGSYQEGDLFLIHSDGIQEGAVPLALLANYRLTAEELVRLIGEKYGRRDDDVAVIVAR</sequence>
<dbReference type="Pfam" id="PF07228">
    <property type="entry name" value="SpoIIE"/>
    <property type="match status" value="1"/>
</dbReference>
<dbReference type="SUPFAM" id="SSF81606">
    <property type="entry name" value="PP2C-like"/>
    <property type="match status" value="1"/>
</dbReference>
<feature type="domain" description="PPM-type phosphatase" evidence="1">
    <location>
        <begin position="5"/>
        <end position="193"/>
    </location>
</feature>
<dbReference type="InterPro" id="IPR001932">
    <property type="entry name" value="PPM-type_phosphatase-like_dom"/>
</dbReference>
<dbReference type="InterPro" id="IPR036457">
    <property type="entry name" value="PPM-type-like_dom_sf"/>
</dbReference>
<dbReference type="PANTHER" id="PTHR35801">
    <property type="entry name" value="PHOSPHOSERINE PHOSPHATASE RSBX"/>
    <property type="match status" value="1"/>
</dbReference>
<organism evidence="2">
    <name type="scientific">Moorella thermoacetica Y72</name>
    <dbReference type="NCBI Taxonomy" id="1325331"/>
    <lineage>
        <taxon>Bacteria</taxon>
        <taxon>Bacillati</taxon>
        <taxon>Bacillota</taxon>
        <taxon>Clostridia</taxon>
        <taxon>Neomoorellales</taxon>
        <taxon>Neomoorellaceae</taxon>
        <taxon>Neomoorella</taxon>
    </lineage>
</organism>
<proteinExistence type="predicted"/>
<gene>
    <name evidence="2" type="ORF">MTY_2589</name>
</gene>
<name>A0A0S6UIH3_NEOTH</name>
<accession>A0A0S6UIH3</accession>
<dbReference type="EMBL" id="DF238840">
    <property type="protein sequence ID" value="GAF27248.1"/>
    <property type="molecule type" value="Genomic_DNA"/>
</dbReference>
<dbReference type="PROSITE" id="PS51746">
    <property type="entry name" value="PPM_2"/>
    <property type="match status" value="1"/>
</dbReference>